<feature type="region of interest" description="Disordered" evidence="1">
    <location>
        <begin position="37"/>
        <end position="61"/>
    </location>
</feature>
<feature type="compositionally biased region" description="Basic and acidic residues" evidence="1">
    <location>
        <begin position="163"/>
        <end position="173"/>
    </location>
</feature>
<evidence type="ECO:0000256" key="1">
    <source>
        <dbReference type="SAM" id="MobiDB-lite"/>
    </source>
</evidence>
<feature type="compositionally biased region" description="Basic residues" evidence="1">
    <location>
        <begin position="213"/>
        <end position="226"/>
    </location>
</feature>
<dbReference type="Proteomes" id="UP001166286">
    <property type="component" value="Unassembled WGS sequence"/>
</dbReference>
<evidence type="ECO:0000313" key="3">
    <source>
        <dbReference type="EMBL" id="KAK0513798.1"/>
    </source>
</evidence>
<evidence type="ECO:0000256" key="2">
    <source>
        <dbReference type="SAM" id="SignalP"/>
    </source>
</evidence>
<reference evidence="3" key="1">
    <citation type="submission" date="2023-03" db="EMBL/GenBank/DDBJ databases">
        <title>Complete genome of Cladonia borealis.</title>
        <authorList>
            <person name="Park H."/>
        </authorList>
    </citation>
    <scope>NUCLEOTIDE SEQUENCE</scope>
    <source>
        <strain evidence="3">ANT050790</strain>
    </source>
</reference>
<feature type="region of interest" description="Disordered" evidence="1">
    <location>
        <begin position="159"/>
        <end position="279"/>
    </location>
</feature>
<keyword evidence="2" id="KW-0732">Signal</keyword>
<name>A0AA39R2Q3_9LECA</name>
<keyword evidence="4" id="KW-1185">Reference proteome</keyword>
<feature type="compositionally biased region" description="Polar residues" evidence="1">
    <location>
        <begin position="185"/>
        <end position="198"/>
    </location>
</feature>
<accession>A0AA39R2Q3</accession>
<feature type="compositionally biased region" description="Basic and acidic residues" evidence="1">
    <location>
        <begin position="368"/>
        <end position="379"/>
    </location>
</feature>
<dbReference type="EMBL" id="JAFEKC020000006">
    <property type="protein sequence ID" value="KAK0513798.1"/>
    <property type="molecule type" value="Genomic_DNA"/>
</dbReference>
<evidence type="ECO:0000313" key="4">
    <source>
        <dbReference type="Proteomes" id="UP001166286"/>
    </source>
</evidence>
<feature type="compositionally biased region" description="Polar residues" evidence="1">
    <location>
        <begin position="394"/>
        <end position="417"/>
    </location>
</feature>
<feature type="chain" id="PRO_5041419748" evidence="2">
    <location>
        <begin position="20"/>
        <end position="611"/>
    </location>
</feature>
<gene>
    <name evidence="3" type="ORF">JMJ35_003520</name>
</gene>
<organism evidence="3 4">
    <name type="scientific">Cladonia borealis</name>
    <dbReference type="NCBI Taxonomy" id="184061"/>
    <lineage>
        <taxon>Eukaryota</taxon>
        <taxon>Fungi</taxon>
        <taxon>Dikarya</taxon>
        <taxon>Ascomycota</taxon>
        <taxon>Pezizomycotina</taxon>
        <taxon>Lecanoromycetes</taxon>
        <taxon>OSLEUM clade</taxon>
        <taxon>Lecanoromycetidae</taxon>
        <taxon>Lecanorales</taxon>
        <taxon>Lecanorineae</taxon>
        <taxon>Cladoniaceae</taxon>
        <taxon>Cladonia</taxon>
    </lineage>
</organism>
<feature type="compositionally biased region" description="Polar residues" evidence="1">
    <location>
        <begin position="227"/>
        <end position="252"/>
    </location>
</feature>
<feature type="region of interest" description="Disordered" evidence="1">
    <location>
        <begin position="295"/>
        <end position="430"/>
    </location>
</feature>
<feature type="signal peptide" evidence="2">
    <location>
        <begin position="1"/>
        <end position="19"/>
    </location>
</feature>
<feature type="compositionally biased region" description="Basic and acidic residues" evidence="1">
    <location>
        <begin position="199"/>
        <end position="210"/>
    </location>
</feature>
<dbReference type="AlphaFoldDB" id="A0AA39R2Q3"/>
<feature type="compositionally biased region" description="Polar residues" evidence="1">
    <location>
        <begin position="266"/>
        <end position="279"/>
    </location>
</feature>
<sequence length="611" mass="67042">MSGMEVVAVISCVAAVVCAYKDGGNIVKQIKAKRAAKRAPAPTETLETSLQRGPPAVEEAKDQGIEKYGPRYAYSRDPIAVEALRDILIHLQGTLLKHLWSAQEDDNIQDFNIVVETSDHGRIRSVMVLNELYMRMAQAAPLQRELSGPSRVQTLDSIADSRLPWDRQDHPSDDTQSLPIFPDGLQTQRHPSTQNTPLRQDHIVDSETGLKGKPTKRWFHASRTGKGHQNSIQSNSYTSGHHGTASTITMSDDSSKMRPNGVISPRRSTSLGETEGTVQIQQHHSADAFSPLTWQQSPELSSNPWVSEESASSNVDYASSPSSPALKQGVQHLRSSSGTVVSGSHSLVHGSRISTPDMESKTGAVSSRDNKHPARDAKATKIRIPTWPRKRSSTDATQLSETQSLSQDSDRNGSVSPPSRHVGPSLESSTTGTQNLYGGFCLGAYKLQVGFPDEGFKLRNQSVALTGQAQYWACANSHCVFDGPARRMDRGWGFSTVIKVAYGVQYRWTFLAKSHVALPKSKNREFDYQCPFCVAQRQPPGPYRTVHAFMEHVSTHRGQEPESSISDKIICIFGRVAQTDEAFDINLTPYAIAHAANARVLEQSFATSLSL</sequence>
<protein>
    <submittedName>
        <fullName evidence="3">Uncharacterized protein</fullName>
    </submittedName>
</protein>
<feature type="compositionally biased region" description="Polar residues" evidence="1">
    <location>
        <begin position="295"/>
        <end position="325"/>
    </location>
</feature>
<proteinExistence type="predicted"/>
<feature type="compositionally biased region" description="Low complexity" evidence="1">
    <location>
        <begin position="333"/>
        <end position="352"/>
    </location>
</feature>
<comment type="caution">
    <text evidence="3">The sequence shown here is derived from an EMBL/GenBank/DDBJ whole genome shotgun (WGS) entry which is preliminary data.</text>
</comment>